<dbReference type="InterPro" id="IPR019430">
    <property type="entry name" value="7TM_GPCR_serpentine_rcpt_Srx"/>
</dbReference>
<protein>
    <recommendedName>
        <fullName evidence="1">7TM GPCR serpentine receptor class x (Srx) domain-containing protein</fullName>
    </recommendedName>
</protein>
<dbReference type="EMBL" id="KN549372">
    <property type="protein sequence ID" value="KHJ97966.1"/>
    <property type="molecule type" value="Genomic_DNA"/>
</dbReference>
<dbReference type="PANTHER" id="PTHR23017:SF44">
    <property type="entry name" value="G-PROTEIN COUPLED RECEPTORS FAMILY 1 PROFILE DOMAIN-CONTAINING PROTEIN"/>
    <property type="match status" value="1"/>
</dbReference>
<name>A0A0B1TPC0_OESDE</name>
<dbReference type="AlphaFoldDB" id="A0A0B1TPC0"/>
<feature type="domain" description="7TM GPCR serpentine receptor class x (Srx)" evidence="1">
    <location>
        <begin position="2"/>
        <end position="128"/>
    </location>
</feature>
<evidence type="ECO:0000259" key="1">
    <source>
        <dbReference type="Pfam" id="PF10328"/>
    </source>
</evidence>
<sequence length="129" mass="14920">MLIFAEDCSFVYNRSIFSFNFIKNKTCDFISWYLDVLKDVIMVSVIAIVDITTVMKVRRITRTAALSSNTEANAKRRAEISLLKQACAQGVVFVVELFTYFYLSFKFENKWPIWALTTVAWNIVHLSDP</sequence>
<proteinExistence type="predicted"/>
<evidence type="ECO:0000313" key="3">
    <source>
        <dbReference type="Proteomes" id="UP000053660"/>
    </source>
</evidence>
<accession>A0A0B1TPC0</accession>
<dbReference type="Proteomes" id="UP000053660">
    <property type="component" value="Unassembled WGS sequence"/>
</dbReference>
<gene>
    <name evidence="2" type="ORF">OESDEN_02039</name>
</gene>
<dbReference type="OrthoDB" id="5825164at2759"/>
<keyword evidence="3" id="KW-1185">Reference proteome</keyword>
<reference evidence="2 3" key="1">
    <citation type="submission" date="2014-03" db="EMBL/GenBank/DDBJ databases">
        <title>Draft genome of the hookworm Oesophagostomum dentatum.</title>
        <authorList>
            <person name="Mitreva M."/>
        </authorList>
    </citation>
    <scope>NUCLEOTIDE SEQUENCE [LARGE SCALE GENOMIC DNA]</scope>
    <source>
        <strain evidence="2 3">OD-Hann</strain>
    </source>
</reference>
<evidence type="ECO:0000313" key="2">
    <source>
        <dbReference type="EMBL" id="KHJ97966.1"/>
    </source>
</evidence>
<dbReference type="Pfam" id="PF10328">
    <property type="entry name" value="7TM_GPCR_Srx"/>
    <property type="match status" value="1"/>
</dbReference>
<organism evidence="2 3">
    <name type="scientific">Oesophagostomum dentatum</name>
    <name type="common">Nodular worm</name>
    <dbReference type="NCBI Taxonomy" id="61180"/>
    <lineage>
        <taxon>Eukaryota</taxon>
        <taxon>Metazoa</taxon>
        <taxon>Ecdysozoa</taxon>
        <taxon>Nematoda</taxon>
        <taxon>Chromadorea</taxon>
        <taxon>Rhabditida</taxon>
        <taxon>Rhabditina</taxon>
        <taxon>Rhabditomorpha</taxon>
        <taxon>Strongyloidea</taxon>
        <taxon>Strongylidae</taxon>
        <taxon>Oesophagostomum</taxon>
    </lineage>
</organism>
<dbReference type="PANTHER" id="PTHR23017">
    <property type="entry name" value="SERPENTINE RECEPTOR, CLASS X"/>
    <property type="match status" value="1"/>
</dbReference>